<dbReference type="Gene3D" id="1.20.120.330">
    <property type="entry name" value="Nucleotidyltransferases domain 2"/>
    <property type="match status" value="1"/>
</dbReference>
<sequence length="133" mass="15438">MANNGYSKKELIYQEWIKKAQDDELTCISILKHRDAPPNGVCFMSQQMAEKSLKAFLVYTKKQFPKTHALEYILSLCMDIALSFNALKEEAIFLDSLYVETRYPGDFPEFTWKDAEEAFAAAEKIKNFVMEKF</sequence>
<feature type="domain" description="HEPN" evidence="1">
    <location>
        <begin position="19"/>
        <end position="125"/>
    </location>
</feature>
<name>A0A1F5S4V5_9BACT</name>
<comment type="caution">
    <text evidence="2">The sequence shown here is derived from an EMBL/GenBank/DDBJ whole genome shotgun (WGS) entry which is preliminary data.</text>
</comment>
<proteinExistence type="predicted"/>
<gene>
    <name evidence="2" type="ORF">A2Y83_01210</name>
</gene>
<evidence type="ECO:0000313" key="3">
    <source>
        <dbReference type="Proteomes" id="UP000178323"/>
    </source>
</evidence>
<dbReference type="AlphaFoldDB" id="A0A1F5S4V5"/>
<dbReference type="PROSITE" id="PS50910">
    <property type="entry name" value="HEPN"/>
    <property type="match status" value="1"/>
</dbReference>
<dbReference type="EMBL" id="MFFS01000054">
    <property type="protein sequence ID" value="OGF21734.1"/>
    <property type="molecule type" value="Genomic_DNA"/>
</dbReference>
<dbReference type="STRING" id="1797985.A2Y83_01210"/>
<accession>A0A1F5S4V5</accession>
<dbReference type="Pfam" id="PF05168">
    <property type="entry name" value="HEPN"/>
    <property type="match status" value="1"/>
</dbReference>
<evidence type="ECO:0000313" key="2">
    <source>
        <dbReference type="EMBL" id="OGF21734.1"/>
    </source>
</evidence>
<dbReference type="InterPro" id="IPR007842">
    <property type="entry name" value="HEPN_dom"/>
</dbReference>
<dbReference type="Proteomes" id="UP000178323">
    <property type="component" value="Unassembled WGS sequence"/>
</dbReference>
<dbReference type="SUPFAM" id="SSF81593">
    <property type="entry name" value="Nucleotidyltransferase substrate binding subunit/domain"/>
    <property type="match status" value="1"/>
</dbReference>
<dbReference type="SMART" id="SM00748">
    <property type="entry name" value="HEPN"/>
    <property type="match status" value="1"/>
</dbReference>
<protein>
    <recommendedName>
        <fullName evidence="1">HEPN domain-containing protein</fullName>
    </recommendedName>
</protein>
<evidence type="ECO:0000259" key="1">
    <source>
        <dbReference type="PROSITE" id="PS50910"/>
    </source>
</evidence>
<reference evidence="2 3" key="1">
    <citation type="journal article" date="2016" name="Nat. Commun.">
        <title>Thousands of microbial genomes shed light on interconnected biogeochemical processes in an aquifer system.</title>
        <authorList>
            <person name="Anantharaman K."/>
            <person name="Brown C.T."/>
            <person name="Hug L.A."/>
            <person name="Sharon I."/>
            <person name="Castelle C.J."/>
            <person name="Probst A.J."/>
            <person name="Thomas B.C."/>
            <person name="Singh A."/>
            <person name="Wilkins M.J."/>
            <person name="Karaoz U."/>
            <person name="Brodie E.L."/>
            <person name="Williams K.H."/>
            <person name="Hubbard S.S."/>
            <person name="Banfield J.F."/>
        </authorList>
    </citation>
    <scope>NUCLEOTIDE SEQUENCE [LARGE SCALE GENOMIC DNA]</scope>
</reference>
<organism evidence="2 3">
    <name type="scientific">Candidatus Falkowbacteria bacterium RBG_13_39_14</name>
    <dbReference type="NCBI Taxonomy" id="1797985"/>
    <lineage>
        <taxon>Bacteria</taxon>
        <taxon>Candidatus Falkowiibacteriota</taxon>
    </lineage>
</organism>